<evidence type="ECO:0000256" key="6">
    <source>
        <dbReference type="ARBA" id="ARBA00023098"/>
    </source>
</evidence>
<dbReference type="GO" id="GO:0016042">
    <property type="term" value="P:lipid catabolic process"/>
    <property type="evidence" value="ECO:0007669"/>
    <property type="project" value="UniProtKB-KW"/>
</dbReference>
<proteinExistence type="inferred from homology"/>
<comment type="similarity">
    <text evidence="2">Belongs to the phospholipase D family.</text>
</comment>
<feature type="domain" description="PLD phosphodiesterase" evidence="7">
    <location>
        <begin position="168"/>
        <end position="195"/>
    </location>
</feature>
<dbReference type="PATRIC" id="fig|405444.3.peg.895"/>
<dbReference type="InterPro" id="IPR001736">
    <property type="entry name" value="PLipase_D/transphosphatidylase"/>
</dbReference>
<dbReference type="EMBL" id="LDJI01000018">
    <property type="protein sequence ID" value="KRG64093.1"/>
    <property type="molecule type" value="Genomic_DNA"/>
</dbReference>
<keyword evidence="9" id="KW-1185">Reference proteome</keyword>
<dbReference type="GO" id="GO:0004630">
    <property type="term" value="F:phospholipase D activity"/>
    <property type="evidence" value="ECO:0007669"/>
    <property type="project" value="UniProtKB-EC"/>
</dbReference>
<keyword evidence="4" id="KW-0378">Hydrolase</keyword>
<dbReference type="Pfam" id="PF13091">
    <property type="entry name" value="PLDc_2"/>
    <property type="match status" value="1"/>
</dbReference>
<name>A0A0R0C2G6_9GAMM</name>
<dbReference type="OrthoDB" id="9762009at2"/>
<dbReference type="Proteomes" id="UP000050864">
    <property type="component" value="Unassembled WGS sequence"/>
</dbReference>
<keyword evidence="5" id="KW-0442">Lipid degradation</keyword>
<dbReference type="InterPro" id="IPR025202">
    <property type="entry name" value="PLD-like_dom"/>
</dbReference>
<evidence type="ECO:0000313" key="8">
    <source>
        <dbReference type="EMBL" id="KRG64093.1"/>
    </source>
</evidence>
<dbReference type="PANTHER" id="PTHR43856">
    <property type="entry name" value="CARDIOLIPIN HYDROLASE"/>
    <property type="match status" value="1"/>
</dbReference>
<keyword evidence="6" id="KW-0443">Lipid metabolism</keyword>
<dbReference type="GO" id="GO:0016891">
    <property type="term" value="F:RNA endonuclease activity producing 5'-phosphomonoesters, hydrolytic mechanism"/>
    <property type="evidence" value="ECO:0007669"/>
    <property type="project" value="TreeGrafter"/>
</dbReference>
<comment type="catalytic activity">
    <reaction evidence="1">
        <text>a 1,2-diacyl-sn-glycero-3-phosphocholine + H2O = a 1,2-diacyl-sn-glycero-3-phosphate + choline + H(+)</text>
        <dbReference type="Rhea" id="RHEA:14445"/>
        <dbReference type="ChEBI" id="CHEBI:15354"/>
        <dbReference type="ChEBI" id="CHEBI:15377"/>
        <dbReference type="ChEBI" id="CHEBI:15378"/>
        <dbReference type="ChEBI" id="CHEBI:57643"/>
        <dbReference type="ChEBI" id="CHEBI:58608"/>
        <dbReference type="EC" id="3.1.4.4"/>
    </reaction>
</comment>
<accession>A0A0R0C2G6</accession>
<dbReference type="InterPro" id="IPR051406">
    <property type="entry name" value="PLD_domain"/>
</dbReference>
<dbReference type="GO" id="GO:0006793">
    <property type="term" value="P:phosphorus metabolic process"/>
    <property type="evidence" value="ECO:0007669"/>
    <property type="project" value="UniProtKB-ARBA"/>
</dbReference>
<dbReference type="STRING" id="405444.ABB26_09415"/>
<dbReference type="SUPFAM" id="SSF56024">
    <property type="entry name" value="Phospholipase D/nuclease"/>
    <property type="match status" value="1"/>
</dbReference>
<evidence type="ECO:0000256" key="1">
    <source>
        <dbReference type="ARBA" id="ARBA00000798"/>
    </source>
</evidence>
<dbReference type="CDD" id="cd09171">
    <property type="entry name" value="PLDc_vPLD6_like"/>
    <property type="match status" value="1"/>
</dbReference>
<dbReference type="EC" id="3.1.4.4" evidence="3"/>
<gene>
    <name evidence="8" type="ORF">ABB26_09415</name>
</gene>
<comment type="caution">
    <text evidence="8">The sequence shown here is derived from an EMBL/GenBank/DDBJ whole genome shotgun (WGS) entry which is preliminary data.</text>
</comment>
<organism evidence="8 9">
    <name type="scientific">Stenotrophomonas humi</name>
    <dbReference type="NCBI Taxonomy" id="405444"/>
    <lineage>
        <taxon>Bacteria</taxon>
        <taxon>Pseudomonadati</taxon>
        <taxon>Pseudomonadota</taxon>
        <taxon>Gammaproteobacteria</taxon>
        <taxon>Lysobacterales</taxon>
        <taxon>Lysobacteraceae</taxon>
        <taxon>Stenotrophomonas</taxon>
    </lineage>
</organism>
<sequence length="229" mass="26308">MDFDSLDRQLRDSVQDLALSPQEKSELRELGGELPPDRVRFLRNRAFDIAREQMLSHPAEALPLLKWLEQIVRTLDVAVDVPDAQTSIYFSPGDACMQRLRSLCAGARQTMDICVFTISDDRLSGVILDAHKRGVKVRIISDNDKVFDDGNDIRRLHEAGIVVHVDHSQYHMHHKFAVFDGKLLANGSFNWTRTATEYNDENLVVTNDRNLVRSFVQQFDVLWERYTPL</sequence>
<dbReference type="PANTHER" id="PTHR43856:SF1">
    <property type="entry name" value="MITOCHONDRIAL CARDIOLIPIN HYDROLASE"/>
    <property type="match status" value="1"/>
</dbReference>
<evidence type="ECO:0000259" key="7">
    <source>
        <dbReference type="PROSITE" id="PS50035"/>
    </source>
</evidence>
<dbReference type="AlphaFoldDB" id="A0A0R0C2G6"/>
<evidence type="ECO:0000256" key="4">
    <source>
        <dbReference type="ARBA" id="ARBA00022801"/>
    </source>
</evidence>
<evidence type="ECO:0000313" key="9">
    <source>
        <dbReference type="Proteomes" id="UP000050864"/>
    </source>
</evidence>
<evidence type="ECO:0000256" key="3">
    <source>
        <dbReference type="ARBA" id="ARBA00012027"/>
    </source>
</evidence>
<reference evidence="8 9" key="1">
    <citation type="submission" date="2015-05" db="EMBL/GenBank/DDBJ databases">
        <title>Genome sequencing and analysis of members of genus Stenotrophomonas.</title>
        <authorList>
            <person name="Patil P.P."/>
            <person name="Midha S."/>
            <person name="Patil P.B."/>
        </authorList>
    </citation>
    <scope>NUCLEOTIDE SEQUENCE [LARGE SCALE GENOMIC DNA]</scope>
    <source>
        <strain evidence="8 9">DSM 18929</strain>
    </source>
</reference>
<dbReference type="Gene3D" id="3.30.870.10">
    <property type="entry name" value="Endonuclease Chain A"/>
    <property type="match status" value="1"/>
</dbReference>
<evidence type="ECO:0000256" key="5">
    <source>
        <dbReference type="ARBA" id="ARBA00022963"/>
    </source>
</evidence>
<evidence type="ECO:0000256" key="2">
    <source>
        <dbReference type="ARBA" id="ARBA00008664"/>
    </source>
</evidence>
<dbReference type="RefSeq" id="WP_057633506.1">
    <property type="nucleotide sequence ID" value="NZ_LDJI01000018.1"/>
</dbReference>
<dbReference type="PROSITE" id="PS50035">
    <property type="entry name" value="PLD"/>
    <property type="match status" value="1"/>
</dbReference>
<protein>
    <recommendedName>
        <fullName evidence="3">phospholipase D</fullName>
        <ecNumber evidence="3">3.1.4.4</ecNumber>
    </recommendedName>
</protein>